<feature type="binding site" evidence="14">
    <location>
        <position position="52"/>
    </location>
    <ligand>
        <name>NADPH</name>
        <dbReference type="ChEBI" id="CHEBI:57783"/>
    </ligand>
</feature>
<keyword evidence="3 14" id="KW-0547">Nucleotide-binding</keyword>
<evidence type="ECO:0000256" key="5">
    <source>
        <dbReference type="ARBA" id="ARBA00023002"/>
    </source>
</evidence>
<feature type="binding site" evidence="14">
    <location>
        <position position="138"/>
    </location>
    <ligand>
        <name>sn-glycerol 3-phosphate</name>
        <dbReference type="ChEBI" id="CHEBI:57597"/>
    </ligand>
</feature>
<feature type="binding site" evidence="14">
    <location>
        <position position="108"/>
    </location>
    <ligand>
        <name>sn-glycerol 3-phosphate</name>
        <dbReference type="ChEBI" id="CHEBI:57597"/>
    </ligand>
</feature>
<feature type="active site" description="Proton acceptor" evidence="14 15">
    <location>
        <position position="191"/>
    </location>
</feature>
<comment type="pathway">
    <text evidence="14">Membrane lipid metabolism; glycerophospholipid metabolism.</text>
</comment>
<feature type="binding site" evidence="14">
    <location>
        <position position="136"/>
    </location>
    <ligand>
        <name>sn-glycerol 3-phosphate</name>
        <dbReference type="ChEBI" id="CHEBI:57597"/>
    </ligand>
</feature>
<dbReference type="GO" id="GO:0006650">
    <property type="term" value="P:glycerophospholipid metabolic process"/>
    <property type="evidence" value="ECO:0007669"/>
    <property type="project" value="UniProtKB-UniRule"/>
</dbReference>
<dbReference type="PANTHER" id="PTHR11728:SF1">
    <property type="entry name" value="GLYCEROL-3-PHOSPHATE DEHYDROGENASE [NAD(+)] 2, CHLOROPLASTIC"/>
    <property type="match status" value="1"/>
</dbReference>
<evidence type="ECO:0000259" key="19">
    <source>
        <dbReference type="Pfam" id="PF01210"/>
    </source>
</evidence>
<evidence type="ECO:0000256" key="14">
    <source>
        <dbReference type="HAMAP-Rule" id="MF_00394"/>
    </source>
</evidence>
<feature type="binding site" evidence="14">
    <location>
        <position position="254"/>
    </location>
    <ligand>
        <name>sn-glycerol 3-phosphate</name>
        <dbReference type="ChEBI" id="CHEBI:57597"/>
    </ligand>
</feature>
<dbReference type="InterPro" id="IPR036291">
    <property type="entry name" value="NAD(P)-bd_dom_sf"/>
</dbReference>
<dbReference type="GO" id="GO:0141152">
    <property type="term" value="F:glycerol-3-phosphate dehydrogenase (NAD+) activity"/>
    <property type="evidence" value="ECO:0007669"/>
    <property type="project" value="RHEA"/>
</dbReference>
<evidence type="ECO:0000313" key="22">
    <source>
        <dbReference type="Proteomes" id="UP000253226"/>
    </source>
</evidence>
<evidence type="ECO:0000256" key="2">
    <source>
        <dbReference type="ARBA" id="ARBA00022516"/>
    </source>
</evidence>
<evidence type="ECO:0000256" key="10">
    <source>
        <dbReference type="ARBA" id="ARBA00052716"/>
    </source>
</evidence>
<feature type="binding site" evidence="16">
    <location>
        <begin position="255"/>
        <end position="256"/>
    </location>
    <ligand>
        <name>substrate</name>
    </ligand>
</feature>
<dbReference type="NCBIfam" id="NF000942">
    <property type="entry name" value="PRK00094.1-4"/>
    <property type="match status" value="1"/>
</dbReference>
<dbReference type="NCBIfam" id="NF000940">
    <property type="entry name" value="PRK00094.1-2"/>
    <property type="match status" value="1"/>
</dbReference>
<dbReference type="InterPro" id="IPR006168">
    <property type="entry name" value="G3P_DH_NAD-dep"/>
</dbReference>
<feature type="domain" description="Glycerol-3-phosphate dehydrogenase NAD-dependent C-terminal" evidence="20">
    <location>
        <begin position="180"/>
        <end position="320"/>
    </location>
</feature>
<keyword evidence="8 14" id="KW-0594">Phospholipid biosynthesis</keyword>
<keyword evidence="21" id="KW-0808">Transferase</keyword>
<evidence type="ECO:0000256" key="15">
    <source>
        <dbReference type="PIRSR" id="PIRSR000114-1"/>
    </source>
</evidence>
<dbReference type="UniPathway" id="UPA00940"/>
<dbReference type="AlphaFoldDB" id="A0A367W0Q7"/>
<dbReference type="GO" id="GO:0005829">
    <property type="term" value="C:cytosol"/>
    <property type="evidence" value="ECO:0007669"/>
    <property type="project" value="TreeGrafter"/>
</dbReference>
<evidence type="ECO:0000256" key="4">
    <source>
        <dbReference type="ARBA" id="ARBA00022857"/>
    </source>
</evidence>
<dbReference type="GO" id="GO:0046167">
    <property type="term" value="P:glycerol-3-phosphate biosynthetic process"/>
    <property type="evidence" value="ECO:0007669"/>
    <property type="project" value="UniProtKB-UniRule"/>
</dbReference>
<dbReference type="InterPro" id="IPR011128">
    <property type="entry name" value="G3P_DH_NAD-dep_N"/>
</dbReference>
<evidence type="ECO:0000256" key="13">
    <source>
        <dbReference type="ARBA" id="ARBA00080511"/>
    </source>
</evidence>
<feature type="binding site" evidence="14">
    <location>
        <position position="108"/>
    </location>
    <ligand>
        <name>NADPH</name>
        <dbReference type="ChEBI" id="CHEBI:57783"/>
    </ligand>
</feature>
<dbReference type="SUPFAM" id="SSF48179">
    <property type="entry name" value="6-phosphogluconate dehydrogenase C-terminal domain-like"/>
    <property type="match status" value="1"/>
</dbReference>
<keyword evidence="7 14" id="KW-0443">Lipid metabolism</keyword>
<feature type="binding site" evidence="14">
    <location>
        <position position="35"/>
    </location>
    <ligand>
        <name>NADPH</name>
        <dbReference type="ChEBI" id="CHEBI:57783"/>
    </ligand>
</feature>
<dbReference type="InterPro" id="IPR013328">
    <property type="entry name" value="6PGD_dom2"/>
</dbReference>
<evidence type="ECO:0000256" key="3">
    <source>
        <dbReference type="ARBA" id="ARBA00022741"/>
    </source>
</evidence>
<gene>
    <name evidence="14" type="primary">gpsA</name>
    <name evidence="21" type="ORF">TH19_18625</name>
</gene>
<evidence type="ECO:0000256" key="8">
    <source>
        <dbReference type="ARBA" id="ARBA00023209"/>
    </source>
</evidence>
<dbReference type="EMBL" id="JPWF01000014">
    <property type="protein sequence ID" value="RCK32916.1"/>
    <property type="molecule type" value="Genomic_DNA"/>
</dbReference>
<keyword evidence="2 14" id="KW-0444">Lipid biosynthesis</keyword>
<feature type="binding site" evidence="14">
    <location>
        <position position="244"/>
    </location>
    <ligand>
        <name>sn-glycerol 3-phosphate</name>
        <dbReference type="ChEBI" id="CHEBI:57597"/>
    </ligand>
</feature>
<comment type="subcellular location">
    <subcellularLocation>
        <location evidence="14">Cytoplasm</location>
    </subcellularLocation>
</comment>
<evidence type="ECO:0000256" key="11">
    <source>
        <dbReference type="ARBA" id="ARBA00066687"/>
    </source>
</evidence>
<dbReference type="InterPro" id="IPR006109">
    <property type="entry name" value="G3P_DH_NAD-dep_C"/>
</dbReference>
<dbReference type="Gene3D" id="1.10.1040.10">
    <property type="entry name" value="N-(1-d-carboxylethyl)-l-norvaline Dehydrogenase, domain 2"/>
    <property type="match status" value="1"/>
</dbReference>
<dbReference type="PRINTS" id="PR00077">
    <property type="entry name" value="GPDHDRGNASE"/>
</dbReference>
<dbReference type="Pfam" id="PF07479">
    <property type="entry name" value="NAD_Gly3P_dh_C"/>
    <property type="match status" value="1"/>
</dbReference>
<comment type="function">
    <text evidence="14">Catalyzes the reduction of the glycolytic intermediate dihydroxyacetone phosphate (DHAP) to sn-glycerol 3-phosphate (G3P), the key precursor for phospholipid synthesis.</text>
</comment>
<feature type="binding site" evidence="17">
    <location>
        <position position="255"/>
    </location>
    <ligand>
        <name>NAD(+)</name>
        <dbReference type="ChEBI" id="CHEBI:57540"/>
    </ligand>
</feature>
<evidence type="ECO:0000256" key="16">
    <source>
        <dbReference type="PIRSR" id="PIRSR000114-2"/>
    </source>
</evidence>
<reference evidence="21 22" key="1">
    <citation type="submission" date="2014-07" db="EMBL/GenBank/DDBJ databases">
        <title>Draft genome sequence of Thalassospira profundimaris 35.</title>
        <authorList>
            <person name="Lai Q."/>
            <person name="Shao Z."/>
        </authorList>
    </citation>
    <scope>NUCLEOTIDE SEQUENCE [LARGE SCALE GENOMIC DNA]</scope>
    <source>
        <strain evidence="21 22">35</strain>
    </source>
</reference>
<evidence type="ECO:0000256" key="17">
    <source>
        <dbReference type="PIRSR" id="PIRSR000114-3"/>
    </source>
</evidence>
<dbReference type="Proteomes" id="UP000253226">
    <property type="component" value="Unassembled WGS sequence"/>
</dbReference>
<feature type="binding site" evidence="14">
    <location>
        <position position="281"/>
    </location>
    <ligand>
        <name>NADPH</name>
        <dbReference type="ChEBI" id="CHEBI:57783"/>
    </ligand>
</feature>
<keyword evidence="21" id="KW-0012">Acyltransferase</keyword>
<dbReference type="FunFam" id="3.40.50.720:FF:000019">
    <property type="entry name" value="Glycerol-3-phosphate dehydrogenase [NAD(P)+]"/>
    <property type="match status" value="1"/>
</dbReference>
<dbReference type="FunFam" id="1.10.1040.10:FF:000001">
    <property type="entry name" value="Glycerol-3-phosphate dehydrogenase [NAD(P)+]"/>
    <property type="match status" value="1"/>
</dbReference>
<feature type="binding site" evidence="14">
    <location>
        <position position="15"/>
    </location>
    <ligand>
        <name>NADPH</name>
        <dbReference type="ChEBI" id="CHEBI:57783"/>
    </ligand>
</feature>
<sequence>MIMKKRITVVGGGAWGTALAVQAVRAGEDVELILRNPDLADRINTKGENDLYLPGVSLPGALRATTNYDGIRDSDAVLLVTPAQHLRETLTRFAAHWTDDLPAVICCKGIEKETGALMAQVVNETLGNVPVAVLSGPTFAQEVAAGLPAAITLACEDRVLGKRLVDLIGTPEFRPYFSTDVAGVEVAGAIKNVLAIASGVVAGLKLGDNARAALITRGIAEMSRLAVAMGGRVETMLGLAGLGDLTLTCTGTLSRNYTFGVALGEGRKAKDILAERRSVTEGVHTAASITAVAAKYGVEMPICAAVNQVANHNADLRSTINALLQRPFRDELESAD</sequence>
<comment type="caution">
    <text evidence="21">The sequence shown here is derived from an EMBL/GenBank/DDBJ whole genome shotgun (WGS) entry which is preliminary data.</text>
</comment>
<keyword evidence="5 14" id="KW-0560">Oxidoreductase</keyword>
<feature type="binding site" evidence="14">
    <location>
        <position position="255"/>
    </location>
    <ligand>
        <name>sn-glycerol 3-phosphate</name>
        <dbReference type="ChEBI" id="CHEBI:57597"/>
    </ligand>
</feature>
<evidence type="ECO:0000256" key="7">
    <source>
        <dbReference type="ARBA" id="ARBA00023098"/>
    </source>
</evidence>
<proteinExistence type="inferred from homology"/>
<dbReference type="GO" id="GO:0008654">
    <property type="term" value="P:phospholipid biosynthetic process"/>
    <property type="evidence" value="ECO:0007669"/>
    <property type="project" value="UniProtKB-KW"/>
</dbReference>
<dbReference type="GO" id="GO:0016746">
    <property type="term" value="F:acyltransferase activity"/>
    <property type="evidence" value="ECO:0007669"/>
    <property type="project" value="UniProtKB-KW"/>
</dbReference>
<feature type="binding site" evidence="14">
    <location>
        <position position="256"/>
    </location>
    <ligand>
        <name>sn-glycerol 3-phosphate</name>
        <dbReference type="ChEBI" id="CHEBI:57597"/>
    </ligand>
</feature>
<dbReference type="PANTHER" id="PTHR11728">
    <property type="entry name" value="GLYCEROL-3-PHOSPHATE DEHYDROGENASE"/>
    <property type="match status" value="1"/>
</dbReference>
<keyword evidence="6 14" id="KW-0520">NAD</keyword>
<evidence type="ECO:0000256" key="1">
    <source>
        <dbReference type="ARBA" id="ARBA00011009"/>
    </source>
</evidence>
<comment type="similarity">
    <text evidence="1 14 18">Belongs to the NAD-dependent glycerol-3-phosphate dehydrogenase family.</text>
</comment>
<evidence type="ECO:0000256" key="18">
    <source>
        <dbReference type="RuleBase" id="RU000437"/>
    </source>
</evidence>
<evidence type="ECO:0000256" key="9">
    <source>
        <dbReference type="ARBA" id="ARBA00023264"/>
    </source>
</evidence>
<evidence type="ECO:0000259" key="20">
    <source>
        <dbReference type="Pfam" id="PF07479"/>
    </source>
</evidence>
<comment type="catalytic activity">
    <reaction evidence="14">
        <text>sn-glycerol 3-phosphate + NAD(+) = dihydroxyacetone phosphate + NADH + H(+)</text>
        <dbReference type="Rhea" id="RHEA:11092"/>
        <dbReference type="ChEBI" id="CHEBI:15378"/>
        <dbReference type="ChEBI" id="CHEBI:57540"/>
        <dbReference type="ChEBI" id="CHEBI:57597"/>
        <dbReference type="ChEBI" id="CHEBI:57642"/>
        <dbReference type="ChEBI" id="CHEBI:57945"/>
        <dbReference type="EC" id="1.1.1.94"/>
    </reaction>
</comment>
<dbReference type="HAMAP" id="MF_00394">
    <property type="entry name" value="NAD_Glyc3P_dehydrog"/>
    <property type="match status" value="1"/>
</dbReference>
<dbReference type="GO" id="GO:0051287">
    <property type="term" value="F:NAD binding"/>
    <property type="evidence" value="ECO:0007669"/>
    <property type="project" value="InterPro"/>
</dbReference>
<keyword evidence="9 14" id="KW-1208">Phospholipid metabolism</keyword>
<feature type="binding site" evidence="14">
    <location>
        <position position="255"/>
    </location>
    <ligand>
        <name>NADPH</name>
        <dbReference type="ChEBI" id="CHEBI:57783"/>
    </ligand>
</feature>
<comment type="caution">
    <text evidence="14">Lacks conserved residue(s) required for the propagation of feature annotation.</text>
</comment>
<dbReference type="InterPro" id="IPR008927">
    <property type="entry name" value="6-PGluconate_DH-like_C_sf"/>
</dbReference>
<name>A0A367W0Q7_9PROT</name>
<dbReference type="PROSITE" id="PS00957">
    <property type="entry name" value="NAD_G3PDH"/>
    <property type="match status" value="1"/>
</dbReference>
<protein>
    <recommendedName>
        <fullName evidence="12 14">Glycerol-3-phosphate dehydrogenase [NAD(P)+]</fullName>
        <ecNumber evidence="11 14">1.1.1.94</ecNumber>
    </recommendedName>
    <alternativeName>
        <fullName evidence="14">NAD(P)(+)-dependent glycerol-3-phosphate dehydrogenase</fullName>
    </alternativeName>
    <alternativeName>
        <fullName evidence="13 14">NAD(P)H-dependent dihydroxyacetone-phosphate reductase</fullName>
    </alternativeName>
</protein>
<evidence type="ECO:0000256" key="6">
    <source>
        <dbReference type="ARBA" id="ARBA00023027"/>
    </source>
</evidence>
<evidence type="ECO:0000313" key="21">
    <source>
        <dbReference type="EMBL" id="RCK32916.1"/>
    </source>
</evidence>
<feature type="binding site" evidence="14">
    <location>
        <position position="191"/>
    </location>
    <ligand>
        <name>sn-glycerol 3-phosphate</name>
        <dbReference type="ChEBI" id="CHEBI:57597"/>
    </ligand>
</feature>
<dbReference type="GO" id="GO:0005975">
    <property type="term" value="P:carbohydrate metabolic process"/>
    <property type="evidence" value="ECO:0007669"/>
    <property type="project" value="InterPro"/>
</dbReference>
<dbReference type="Gene3D" id="3.40.50.720">
    <property type="entry name" value="NAD(P)-binding Rossmann-like Domain"/>
    <property type="match status" value="1"/>
</dbReference>
<keyword evidence="4 14" id="KW-0521">NADP</keyword>
<feature type="binding site" evidence="14">
    <location>
        <position position="279"/>
    </location>
    <ligand>
        <name>NADPH</name>
        <dbReference type="ChEBI" id="CHEBI:57783"/>
    </ligand>
</feature>
<feature type="domain" description="Glycerol-3-phosphate dehydrogenase NAD-dependent N-terminal" evidence="19">
    <location>
        <begin position="7"/>
        <end position="158"/>
    </location>
</feature>
<feature type="binding site" evidence="16">
    <location>
        <position position="108"/>
    </location>
    <ligand>
        <name>substrate</name>
    </ligand>
</feature>
<feature type="binding site" evidence="14">
    <location>
        <position position="140"/>
    </location>
    <ligand>
        <name>NADPH</name>
        <dbReference type="ChEBI" id="CHEBI:57783"/>
    </ligand>
</feature>
<keyword evidence="14" id="KW-0963">Cytoplasm</keyword>
<dbReference type="SUPFAM" id="SSF51735">
    <property type="entry name" value="NAD(P)-binding Rossmann-fold domains"/>
    <property type="match status" value="1"/>
</dbReference>
<organism evidence="21 22">
    <name type="scientific">Thalassospira profundimaris</name>
    <dbReference type="NCBI Taxonomy" id="502049"/>
    <lineage>
        <taxon>Bacteria</taxon>
        <taxon>Pseudomonadati</taxon>
        <taxon>Pseudomonadota</taxon>
        <taxon>Alphaproteobacteria</taxon>
        <taxon>Rhodospirillales</taxon>
        <taxon>Thalassospiraceae</taxon>
        <taxon>Thalassospira</taxon>
    </lineage>
</organism>
<accession>A0A367W0Q7</accession>
<feature type="binding site" evidence="17">
    <location>
        <begin position="11"/>
        <end position="16"/>
    </location>
    <ligand>
        <name>NAD(+)</name>
        <dbReference type="ChEBI" id="CHEBI:57540"/>
    </ligand>
</feature>
<dbReference type="EC" id="1.1.1.94" evidence="11 14"/>
<evidence type="ECO:0000256" key="12">
    <source>
        <dbReference type="ARBA" id="ARBA00069372"/>
    </source>
</evidence>
<dbReference type="Pfam" id="PF01210">
    <property type="entry name" value="NAD_Gly3P_dh_N"/>
    <property type="match status" value="1"/>
</dbReference>
<dbReference type="GO" id="GO:0141153">
    <property type="term" value="F:glycerol-3-phosphate dehydrogenase (NADP+) activity"/>
    <property type="evidence" value="ECO:0007669"/>
    <property type="project" value="RHEA"/>
</dbReference>
<feature type="binding site" evidence="17">
    <location>
        <position position="140"/>
    </location>
    <ligand>
        <name>NAD(+)</name>
        <dbReference type="ChEBI" id="CHEBI:57540"/>
    </ligand>
</feature>
<comment type="catalytic activity">
    <reaction evidence="10">
        <text>sn-glycerol 3-phosphate + NADP(+) = dihydroxyacetone phosphate + NADPH + H(+)</text>
        <dbReference type="Rhea" id="RHEA:11096"/>
        <dbReference type="ChEBI" id="CHEBI:15378"/>
        <dbReference type="ChEBI" id="CHEBI:57597"/>
        <dbReference type="ChEBI" id="CHEBI:57642"/>
        <dbReference type="ChEBI" id="CHEBI:57783"/>
        <dbReference type="ChEBI" id="CHEBI:58349"/>
        <dbReference type="EC" id="1.1.1.94"/>
    </reaction>
    <physiologicalReaction direction="right-to-left" evidence="10">
        <dbReference type="Rhea" id="RHEA:11098"/>
    </physiologicalReaction>
</comment>
<dbReference type="GO" id="GO:0046168">
    <property type="term" value="P:glycerol-3-phosphate catabolic process"/>
    <property type="evidence" value="ECO:0007669"/>
    <property type="project" value="InterPro"/>
</dbReference>
<dbReference type="PIRSF" id="PIRSF000114">
    <property type="entry name" value="Glycerol-3-P_dh"/>
    <property type="match status" value="1"/>
</dbReference>